<protein>
    <submittedName>
        <fullName evidence="1">Uncharacterized protein</fullName>
    </submittedName>
</protein>
<organism evidence="1 2">
    <name type="scientific">Lysinibacillus pakistanensis</name>
    <dbReference type="NCBI Taxonomy" id="759811"/>
    <lineage>
        <taxon>Bacteria</taxon>
        <taxon>Bacillati</taxon>
        <taxon>Bacillota</taxon>
        <taxon>Bacilli</taxon>
        <taxon>Bacillales</taxon>
        <taxon>Bacillaceae</taxon>
        <taxon>Lysinibacillus</taxon>
    </lineage>
</organism>
<gene>
    <name evidence="1" type="ORF">QNH24_00385</name>
</gene>
<proteinExistence type="predicted"/>
<evidence type="ECO:0000313" key="2">
    <source>
        <dbReference type="Proteomes" id="UP001178322"/>
    </source>
</evidence>
<dbReference type="Proteomes" id="UP001178322">
    <property type="component" value="Chromosome"/>
</dbReference>
<dbReference type="EMBL" id="CP126101">
    <property type="protein sequence ID" value="WHY51752.1"/>
    <property type="molecule type" value="Genomic_DNA"/>
</dbReference>
<sequence>MAFSKKNIIVYLHSANVFCIESKAADTEDFHSTGGEMGAQTPTE</sequence>
<name>A0AAX3WVB0_9BACI</name>
<reference evidence="1" key="1">
    <citation type="submission" date="2023-05" db="EMBL/GenBank/DDBJ databases">
        <title>Comparative genomics of Bacillaceae isolates and their secondary metabolite potential.</title>
        <authorList>
            <person name="Song L."/>
            <person name="Nielsen L.J."/>
            <person name="Mohite O."/>
            <person name="Xu X."/>
            <person name="Weber T."/>
            <person name="Kovacs A.T."/>
        </authorList>
    </citation>
    <scope>NUCLEOTIDE SEQUENCE</scope>
    <source>
        <strain evidence="1">LY1</strain>
    </source>
</reference>
<accession>A0AAX3WVB0</accession>
<evidence type="ECO:0000313" key="1">
    <source>
        <dbReference type="EMBL" id="WHY51752.1"/>
    </source>
</evidence>
<dbReference type="RefSeq" id="WP_283870260.1">
    <property type="nucleotide sequence ID" value="NZ_CP045835.1"/>
</dbReference>
<dbReference type="AlphaFoldDB" id="A0AAX3WVB0"/>